<feature type="signal peptide" evidence="1">
    <location>
        <begin position="1"/>
        <end position="20"/>
    </location>
</feature>
<sequence length="474" mass="54027">MKIVCLLFFFLAHMVKICGAAEIFDYDRMFGWSDKIEERKYMCADVVFAIDLSCSVKIRDKKKMVTIVEKIVNASRVKQTISRFGLVLFDEGARKIIGLSQNINNAKVMELLKNLKINIKDQKEGCKTHTWKALEQVRTDEDLLGSVSRYDNKTGKERKRVLILMTDGKPRDTKDNVEEMENKTREMGTLNKSANITTFVVHVPKDGRLEPIPLLEDLVSSQRWIYEVHNSTNLEDVGDFFFYELVKIGACDYRCMGKIDLCIVMDRSDSIEIEDIELTKEFLKDLADSFRIVYDKSNKRFTSAMIGVSSYNQDVYQHSLGTKCKDNACVRAAIDTIPDEHNTYTETDVALANVASECLPTYVTRGDEISRVAILATDGNTYKFMAQNINSRPTIQMAKRLRSKGIDIVVIGLPNYRDVVGIDEWNKTASHFVFDMRNGTGPGWSVKFEDLKSITGTVARKICEQYTEEQTNEV</sequence>
<evidence type="ECO:0000259" key="2">
    <source>
        <dbReference type="PROSITE" id="PS50234"/>
    </source>
</evidence>
<gene>
    <name evidence="3" type="ORF">OFUS_LOCUS17736</name>
</gene>
<dbReference type="OrthoDB" id="5317514at2759"/>
<proteinExistence type="predicted"/>
<dbReference type="AlphaFoldDB" id="A0A8S4PF15"/>
<evidence type="ECO:0000313" key="3">
    <source>
        <dbReference type="EMBL" id="CAH1792807.1"/>
    </source>
</evidence>
<dbReference type="InterPro" id="IPR050525">
    <property type="entry name" value="ECM_Assembly_Org"/>
</dbReference>
<feature type="domain" description="VWFA" evidence="2">
    <location>
        <begin position="45"/>
        <end position="246"/>
    </location>
</feature>
<organism evidence="3 4">
    <name type="scientific">Owenia fusiformis</name>
    <name type="common">Polychaete worm</name>
    <dbReference type="NCBI Taxonomy" id="6347"/>
    <lineage>
        <taxon>Eukaryota</taxon>
        <taxon>Metazoa</taxon>
        <taxon>Spiralia</taxon>
        <taxon>Lophotrochozoa</taxon>
        <taxon>Annelida</taxon>
        <taxon>Polychaeta</taxon>
        <taxon>Sedentaria</taxon>
        <taxon>Canalipalpata</taxon>
        <taxon>Sabellida</taxon>
        <taxon>Oweniida</taxon>
        <taxon>Oweniidae</taxon>
        <taxon>Owenia</taxon>
    </lineage>
</organism>
<feature type="chain" id="PRO_5035735720" description="VWFA domain-containing protein" evidence="1">
    <location>
        <begin position="21"/>
        <end position="474"/>
    </location>
</feature>
<dbReference type="Proteomes" id="UP000749559">
    <property type="component" value="Unassembled WGS sequence"/>
</dbReference>
<dbReference type="SMART" id="SM00327">
    <property type="entry name" value="VWA"/>
    <property type="match status" value="2"/>
</dbReference>
<dbReference type="PANTHER" id="PTHR24020">
    <property type="entry name" value="COLLAGEN ALPHA"/>
    <property type="match status" value="1"/>
</dbReference>
<evidence type="ECO:0000256" key="1">
    <source>
        <dbReference type="SAM" id="SignalP"/>
    </source>
</evidence>
<dbReference type="PROSITE" id="PS50234">
    <property type="entry name" value="VWFA"/>
    <property type="match status" value="2"/>
</dbReference>
<evidence type="ECO:0000313" key="4">
    <source>
        <dbReference type="Proteomes" id="UP000749559"/>
    </source>
</evidence>
<accession>A0A8S4PF15</accession>
<dbReference type="InterPro" id="IPR002035">
    <property type="entry name" value="VWF_A"/>
</dbReference>
<keyword evidence="1" id="KW-0732">Signal</keyword>
<feature type="domain" description="VWFA" evidence="2">
    <location>
        <begin position="260"/>
        <end position="462"/>
    </location>
</feature>
<dbReference type="CDD" id="cd00198">
    <property type="entry name" value="vWFA"/>
    <property type="match status" value="2"/>
</dbReference>
<dbReference type="PANTHER" id="PTHR24020:SF20">
    <property type="entry name" value="PH DOMAIN-CONTAINING PROTEIN"/>
    <property type="match status" value="1"/>
</dbReference>
<name>A0A8S4PF15_OWEFU</name>
<dbReference type="EMBL" id="CAIIXF020000008">
    <property type="protein sequence ID" value="CAH1792807.1"/>
    <property type="molecule type" value="Genomic_DNA"/>
</dbReference>
<keyword evidence="4" id="KW-1185">Reference proteome</keyword>
<dbReference type="SUPFAM" id="SSF53300">
    <property type="entry name" value="vWA-like"/>
    <property type="match status" value="2"/>
</dbReference>
<protein>
    <recommendedName>
        <fullName evidence="2">VWFA domain-containing protein</fullName>
    </recommendedName>
</protein>
<comment type="caution">
    <text evidence="3">The sequence shown here is derived from an EMBL/GenBank/DDBJ whole genome shotgun (WGS) entry which is preliminary data.</text>
</comment>
<dbReference type="InterPro" id="IPR036465">
    <property type="entry name" value="vWFA_dom_sf"/>
</dbReference>
<reference evidence="3" key="1">
    <citation type="submission" date="2022-03" db="EMBL/GenBank/DDBJ databases">
        <authorList>
            <person name="Martin C."/>
        </authorList>
    </citation>
    <scope>NUCLEOTIDE SEQUENCE</scope>
</reference>
<dbReference type="Pfam" id="PF00092">
    <property type="entry name" value="VWA"/>
    <property type="match status" value="2"/>
</dbReference>
<dbReference type="Gene3D" id="3.40.50.410">
    <property type="entry name" value="von Willebrand factor, type A domain"/>
    <property type="match status" value="2"/>
</dbReference>